<dbReference type="GO" id="GO:0016282">
    <property type="term" value="C:eukaryotic 43S preinitiation complex"/>
    <property type="evidence" value="ECO:0007669"/>
    <property type="project" value="UniProtKB-UniRule"/>
</dbReference>
<feature type="compositionally biased region" description="Polar residues" evidence="5">
    <location>
        <begin position="10"/>
        <end position="20"/>
    </location>
</feature>
<comment type="subcellular location">
    <subcellularLocation>
        <location evidence="4">Cytoplasm</location>
    </subcellularLocation>
</comment>
<comment type="similarity">
    <text evidence="4">Belongs to the eIF-3 subunit F family.</text>
</comment>
<feature type="domain" description="MPN" evidence="6">
    <location>
        <begin position="28"/>
        <end position="167"/>
    </location>
</feature>
<dbReference type="AlphaFoldDB" id="A0AA48QVA6"/>
<dbReference type="InterPro" id="IPR037518">
    <property type="entry name" value="MPN"/>
</dbReference>
<evidence type="ECO:0000256" key="2">
    <source>
        <dbReference type="ARBA" id="ARBA00022540"/>
    </source>
</evidence>
<evidence type="ECO:0000256" key="5">
    <source>
        <dbReference type="SAM" id="MobiDB-lite"/>
    </source>
</evidence>
<keyword evidence="2 4" id="KW-0396">Initiation factor</keyword>
<dbReference type="Gene3D" id="3.40.140.10">
    <property type="entry name" value="Cytidine Deaminase, domain 2"/>
    <property type="match status" value="1"/>
</dbReference>
<reference evidence="7" key="1">
    <citation type="journal article" date="2023" name="BMC Genomics">
        <title>Chromosome-level genome assemblies of Cutaneotrichosporon spp. (Trichosporonales, Basidiomycota) reveal imbalanced evolution between nucleotide sequences and chromosome synteny.</title>
        <authorList>
            <person name="Kobayashi Y."/>
            <person name="Kayamori A."/>
            <person name="Aoki K."/>
            <person name="Shiwa Y."/>
            <person name="Matsutani M."/>
            <person name="Fujita N."/>
            <person name="Sugita T."/>
            <person name="Iwasaki W."/>
            <person name="Tanaka N."/>
            <person name="Takashima M."/>
        </authorList>
    </citation>
    <scope>NUCLEOTIDE SEQUENCE</scope>
    <source>
        <strain evidence="7">HIS019</strain>
    </source>
</reference>
<protein>
    <recommendedName>
        <fullName evidence="4">Eukaryotic translation initiation factor 3 subunit F</fullName>
        <shortName evidence="4">eIF3f</shortName>
    </recommendedName>
</protein>
<keyword evidence="3 4" id="KW-0648">Protein biosynthesis</keyword>
<dbReference type="CDD" id="cd08064">
    <property type="entry name" value="MPN_eIF3f"/>
    <property type="match status" value="1"/>
</dbReference>
<dbReference type="InterPro" id="IPR024969">
    <property type="entry name" value="EIF3F/CSN6-like_C"/>
</dbReference>
<dbReference type="Pfam" id="PF13012">
    <property type="entry name" value="MitMem_reg"/>
    <property type="match status" value="1"/>
</dbReference>
<dbReference type="GO" id="GO:0001732">
    <property type="term" value="P:formation of cytoplasmic translation initiation complex"/>
    <property type="evidence" value="ECO:0007669"/>
    <property type="project" value="UniProtKB-UniRule"/>
</dbReference>
<dbReference type="Pfam" id="PF01398">
    <property type="entry name" value="JAB"/>
    <property type="match status" value="1"/>
</dbReference>
<dbReference type="InterPro" id="IPR027531">
    <property type="entry name" value="eIF3f"/>
</dbReference>
<dbReference type="GO" id="GO:0008237">
    <property type="term" value="F:metallopeptidase activity"/>
    <property type="evidence" value="ECO:0007669"/>
    <property type="project" value="InterPro"/>
</dbReference>
<dbReference type="GO" id="GO:0031369">
    <property type="term" value="F:translation initiation factor binding"/>
    <property type="evidence" value="ECO:0007669"/>
    <property type="project" value="InterPro"/>
</dbReference>
<feature type="region of interest" description="Disordered" evidence="5">
    <location>
        <begin position="1"/>
        <end position="23"/>
    </location>
</feature>
<accession>A0AA48QVA6</accession>
<gene>
    <name evidence="7" type="ORF">CcaverHIS019_0311980</name>
</gene>
<keyword evidence="8" id="KW-1185">Reference proteome</keyword>
<dbReference type="InterPro" id="IPR000555">
    <property type="entry name" value="JAMM/MPN+_dom"/>
</dbReference>
<sequence>MSLDAPTSAIHLTQPPSGSSHLRPPALITIHPSVIASILTHHQRRPADSTTPRVIGTLLGVRSENGQEIDVRSSFAVPHSEGQEQVALDMPFQQGMMELLSKNGIKESIVGWYATHPDLNAYSALIQNYFSQETGASQAIHLTVDTDLDASGKKGLGIKGWVSSSLGLNPKPENCVFLPVPVVIKYADSERAGLDLLTSGNPTPSPSLPPLPSLSSSLSQLSTLIDNALEYVQAVNAGQNAGDAEVGRYLLEGVGRWSAGAGSNAEEGGIKEGLQDTLSVSYLSNLVRAQVELAGRLALLPQSQQ</sequence>
<dbReference type="GeneID" id="85494998"/>
<evidence type="ECO:0000313" key="8">
    <source>
        <dbReference type="Proteomes" id="UP001233271"/>
    </source>
</evidence>
<dbReference type="PROSITE" id="PS50249">
    <property type="entry name" value="MPN"/>
    <property type="match status" value="1"/>
</dbReference>
<comment type="function">
    <text evidence="4">Component of the eukaryotic translation initiation factor 3 (eIF-3) complex, which is involved in protein synthesis of a specialized repertoire of mRNAs and, together with other initiation factors, stimulates binding of mRNA and methionyl-tRNAi to the 40S ribosome. The eIF-3 complex specifically targets and initiates translation of a subset of mRNAs involved in cell proliferation.</text>
</comment>
<dbReference type="PANTHER" id="PTHR10540">
    <property type="entry name" value="EUKARYOTIC TRANSLATION INITIATION FACTOR 3 SUBUNIT F-RELATED"/>
    <property type="match status" value="1"/>
</dbReference>
<dbReference type="GO" id="GO:0071541">
    <property type="term" value="C:eukaryotic translation initiation factor 3 complex, eIF3m"/>
    <property type="evidence" value="ECO:0007669"/>
    <property type="project" value="TreeGrafter"/>
</dbReference>
<proteinExistence type="inferred from homology"/>
<comment type="subunit">
    <text evidence="4">Component of the eukaryotic translation initiation factor 3 (eIF-3) complex.</text>
</comment>
<dbReference type="GO" id="GO:0033290">
    <property type="term" value="C:eukaryotic 48S preinitiation complex"/>
    <property type="evidence" value="ECO:0007669"/>
    <property type="project" value="UniProtKB-UniRule"/>
</dbReference>
<dbReference type="SMART" id="SM00232">
    <property type="entry name" value="JAB_MPN"/>
    <property type="match status" value="1"/>
</dbReference>
<evidence type="ECO:0000256" key="3">
    <source>
        <dbReference type="ARBA" id="ARBA00022917"/>
    </source>
</evidence>
<evidence type="ECO:0000256" key="1">
    <source>
        <dbReference type="ARBA" id="ARBA00022490"/>
    </source>
</evidence>
<keyword evidence="1 4" id="KW-0963">Cytoplasm</keyword>
<evidence type="ECO:0000259" key="6">
    <source>
        <dbReference type="PROSITE" id="PS50249"/>
    </source>
</evidence>
<dbReference type="RefSeq" id="XP_060456393.1">
    <property type="nucleotide sequence ID" value="XM_060599728.1"/>
</dbReference>
<evidence type="ECO:0000313" key="7">
    <source>
        <dbReference type="EMBL" id="BEI91128.1"/>
    </source>
</evidence>
<organism evidence="7 8">
    <name type="scientific">Cutaneotrichosporon cavernicola</name>
    <dbReference type="NCBI Taxonomy" id="279322"/>
    <lineage>
        <taxon>Eukaryota</taxon>
        <taxon>Fungi</taxon>
        <taxon>Dikarya</taxon>
        <taxon>Basidiomycota</taxon>
        <taxon>Agaricomycotina</taxon>
        <taxon>Tremellomycetes</taxon>
        <taxon>Trichosporonales</taxon>
        <taxon>Trichosporonaceae</taxon>
        <taxon>Cutaneotrichosporon</taxon>
    </lineage>
</organism>
<dbReference type="HAMAP" id="MF_03005">
    <property type="entry name" value="eIF3f"/>
    <property type="match status" value="1"/>
</dbReference>
<dbReference type="KEGG" id="ccac:CcaHIS019_0311980"/>
<dbReference type="EMBL" id="AP028214">
    <property type="protein sequence ID" value="BEI91128.1"/>
    <property type="molecule type" value="Genomic_DNA"/>
</dbReference>
<dbReference type="Proteomes" id="UP001233271">
    <property type="component" value="Chromosome 3"/>
</dbReference>
<dbReference type="GO" id="GO:0003743">
    <property type="term" value="F:translation initiation factor activity"/>
    <property type="evidence" value="ECO:0007669"/>
    <property type="project" value="UniProtKB-UniRule"/>
</dbReference>
<name>A0AA48QVA6_9TREE</name>
<dbReference type="PANTHER" id="PTHR10540:SF6">
    <property type="entry name" value="EUKARYOTIC TRANSLATION INITIATION FACTOR 3 SUBUNIT F"/>
    <property type="match status" value="1"/>
</dbReference>
<evidence type="ECO:0000256" key="4">
    <source>
        <dbReference type="HAMAP-Rule" id="MF_03005"/>
    </source>
</evidence>